<keyword evidence="3" id="KW-1185">Reference proteome</keyword>
<evidence type="ECO:0000313" key="3">
    <source>
        <dbReference type="Proteomes" id="UP000181980"/>
    </source>
</evidence>
<feature type="compositionally biased region" description="Gly residues" evidence="1">
    <location>
        <begin position="42"/>
        <end position="65"/>
    </location>
</feature>
<dbReference type="EMBL" id="FNUC01000004">
    <property type="protein sequence ID" value="SEF18338.1"/>
    <property type="molecule type" value="Genomic_DNA"/>
</dbReference>
<protein>
    <submittedName>
        <fullName evidence="2">Uncharacterized protein</fullName>
    </submittedName>
</protein>
<gene>
    <name evidence="2" type="ORF">SAMN04488561_6396</name>
</gene>
<accession>A0A1H5PYT2</accession>
<sequence>MTKASDSLAPDPGKLGGADSDKLAGGYLEKEYVPPETDSSSYGGGYDGGGGGGGYDGGGGGGGGSEDVAEDPPAEDTTDDTTDDPAAEDTTDDPLHADSDDDGDAPDPDDFGDTDHPTKPGDPVLEKPVVEKPIDTETPNTTVSIDVEAMTRLVAAMERAGDQIVALQDEMRTILSGVHLETSDTTRFDQVAEWIQEVLPGLRRRLAMAQDLLGDDVSTQPDSGRPVVPRPYVGDETQVSTKPIEVSYQAARGAAHRFGIPGDHDSTRELVADLQANRHDPYYASELVRSTDPETLVHAVVAAGDDELTQLTAATVATAGRGTGELAPPAGYEEQWAALRDSDDPAVAAAAEQLRPA</sequence>
<evidence type="ECO:0000313" key="2">
    <source>
        <dbReference type="EMBL" id="SEF18338.1"/>
    </source>
</evidence>
<reference evidence="3" key="1">
    <citation type="submission" date="2016-10" db="EMBL/GenBank/DDBJ databases">
        <authorList>
            <person name="Varghese N."/>
            <person name="Submissions S."/>
        </authorList>
    </citation>
    <scope>NUCLEOTIDE SEQUENCE [LARGE SCALE GENOMIC DNA]</scope>
    <source>
        <strain evidence="3">DSM 45237</strain>
    </source>
</reference>
<feature type="compositionally biased region" description="Acidic residues" evidence="1">
    <location>
        <begin position="99"/>
        <end position="112"/>
    </location>
</feature>
<evidence type="ECO:0000256" key="1">
    <source>
        <dbReference type="SAM" id="MobiDB-lite"/>
    </source>
</evidence>
<feature type="region of interest" description="Disordered" evidence="1">
    <location>
        <begin position="1"/>
        <end position="139"/>
    </location>
</feature>
<dbReference type="RefSeq" id="WP_069112112.1">
    <property type="nucleotide sequence ID" value="NZ_FNUC01000004.1"/>
</dbReference>
<feature type="compositionally biased region" description="Acidic residues" evidence="1">
    <location>
        <begin position="67"/>
        <end position="92"/>
    </location>
</feature>
<dbReference type="AlphaFoldDB" id="A0A1H5PYT2"/>
<proteinExistence type="predicted"/>
<dbReference type="STRING" id="561176.SAMN04488561_6396"/>
<name>A0A1H5PYT2_9ACTN</name>
<organism evidence="2 3">
    <name type="scientific">Jiangella alba</name>
    <dbReference type="NCBI Taxonomy" id="561176"/>
    <lineage>
        <taxon>Bacteria</taxon>
        <taxon>Bacillati</taxon>
        <taxon>Actinomycetota</taxon>
        <taxon>Actinomycetes</taxon>
        <taxon>Jiangellales</taxon>
        <taxon>Jiangellaceae</taxon>
        <taxon>Jiangella</taxon>
    </lineage>
</organism>
<feature type="region of interest" description="Disordered" evidence="1">
    <location>
        <begin position="215"/>
        <end position="234"/>
    </location>
</feature>
<dbReference type="Proteomes" id="UP000181980">
    <property type="component" value="Unassembled WGS sequence"/>
</dbReference>
<feature type="compositionally biased region" description="Basic and acidic residues" evidence="1">
    <location>
        <begin position="113"/>
        <end position="135"/>
    </location>
</feature>
<dbReference type="OrthoDB" id="5179593at2"/>